<dbReference type="InterPro" id="IPR000073">
    <property type="entry name" value="AB_hydrolase_1"/>
</dbReference>
<keyword evidence="3" id="KW-1185">Reference proteome</keyword>
<evidence type="ECO:0000313" key="3">
    <source>
        <dbReference type="Proteomes" id="UP000298588"/>
    </source>
</evidence>
<dbReference type="GO" id="GO:0016787">
    <property type="term" value="F:hydrolase activity"/>
    <property type="evidence" value="ECO:0007669"/>
    <property type="project" value="UniProtKB-KW"/>
</dbReference>
<feature type="domain" description="AB hydrolase-1" evidence="1">
    <location>
        <begin position="31"/>
        <end position="279"/>
    </location>
</feature>
<protein>
    <submittedName>
        <fullName evidence="2">Alpha/beta hydrolase</fullName>
    </submittedName>
</protein>
<accession>A0A4D7QSH1</accession>
<evidence type="ECO:0000259" key="1">
    <source>
        <dbReference type="Pfam" id="PF12697"/>
    </source>
</evidence>
<keyword evidence="2" id="KW-0378">Hydrolase</keyword>
<dbReference type="EMBL" id="CP039865">
    <property type="protein sequence ID" value="QCK87947.1"/>
    <property type="molecule type" value="Genomic_DNA"/>
</dbReference>
<reference evidence="2 3" key="1">
    <citation type="submission" date="2019-04" db="EMBL/GenBank/DDBJ databases">
        <title>Phreatobacter aquaticus sp. nov.</title>
        <authorList>
            <person name="Choi A."/>
            <person name="Baek K."/>
        </authorList>
    </citation>
    <scope>NUCLEOTIDE SEQUENCE [LARGE SCALE GENOMIC DNA]</scope>
    <source>
        <strain evidence="2 3">NMCR1094</strain>
    </source>
</reference>
<name>A0A4D7QSH1_9HYPH</name>
<dbReference type="Gene3D" id="3.40.50.1820">
    <property type="entry name" value="alpha/beta hydrolase"/>
    <property type="match status" value="1"/>
</dbReference>
<dbReference type="PRINTS" id="PR00412">
    <property type="entry name" value="EPOXHYDRLASE"/>
</dbReference>
<sequence length="285" mass="30772">MPLHPRHAVFTGFEGNRLEADVYGHGGRVALLLHGGGQTRHAWRATARRLAERGFTAVSVDQRGHGDSVWIDSGAYAFQDYARDVLALARQIEERFGARPVAIGASLGGVSSLRALGIDAQALAGLVLVDITPHMEQAGIDHIQGFMAARSKQGFASIEEAADCVAAYLPNRTRPPSVEGLRKNLRLKPDGRWYWHWDPRFLDGPRTVNTDYDTLTALLEADARSLVVPTLLVRGGSSDVVTLEAVAKFRALVPTAQFADVRGAGHMVAGDKNDAFADAILAFLA</sequence>
<dbReference type="PANTHER" id="PTHR43194:SF2">
    <property type="entry name" value="PEROXISOMAL MEMBRANE PROTEIN LPX1"/>
    <property type="match status" value="1"/>
</dbReference>
<dbReference type="InterPro" id="IPR000639">
    <property type="entry name" value="Epox_hydrolase-like"/>
</dbReference>
<dbReference type="Pfam" id="PF12697">
    <property type="entry name" value="Abhydrolase_6"/>
    <property type="match status" value="1"/>
</dbReference>
<dbReference type="PANTHER" id="PTHR43194">
    <property type="entry name" value="HYDROLASE ALPHA/BETA FOLD FAMILY"/>
    <property type="match status" value="1"/>
</dbReference>
<dbReference type="InterPro" id="IPR029058">
    <property type="entry name" value="AB_hydrolase_fold"/>
</dbReference>
<dbReference type="KEGG" id="paqt:E8L99_20405"/>
<proteinExistence type="predicted"/>
<gene>
    <name evidence="2" type="ORF">E8L99_20405</name>
</gene>
<dbReference type="AlphaFoldDB" id="A0A4D7QSH1"/>
<dbReference type="Proteomes" id="UP000298588">
    <property type="component" value="Chromosome"/>
</dbReference>
<dbReference type="RefSeq" id="WP_137101275.1">
    <property type="nucleotide sequence ID" value="NZ_CP039865.1"/>
</dbReference>
<organism evidence="2 3">
    <name type="scientific">Phreatobacter aquaticus</name>
    <dbReference type="NCBI Taxonomy" id="2570229"/>
    <lineage>
        <taxon>Bacteria</taxon>
        <taxon>Pseudomonadati</taxon>
        <taxon>Pseudomonadota</taxon>
        <taxon>Alphaproteobacteria</taxon>
        <taxon>Hyphomicrobiales</taxon>
        <taxon>Phreatobacteraceae</taxon>
        <taxon>Phreatobacter</taxon>
    </lineage>
</organism>
<dbReference type="OrthoDB" id="9808398at2"/>
<evidence type="ECO:0000313" key="2">
    <source>
        <dbReference type="EMBL" id="QCK87947.1"/>
    </source>
</evidence>
<dbReference type="InterPro" id="IPR050228">
    <property type="entry name" value="Carboxylesterase_BioH"/>
</dbReference>
<dbReference type="SUPFAM" id="SSF53474">
    <property type="entry name" value="alpha/beta-Hydrolases"/>
    <property type="match status" value="1"/>
</dbReference>